<dbReference type="CDD" id="cd00304">
    <property type="entry name" value="RT_like"/>
    <property type="match status" value="1"/>
</dbReference>
<dbReference type="PANTHER" id="PTHR21301:SF10">
    <property type="entry name" value="REVERSE TRANSCRIPTASE DOMAIN-CONTAINING PROTEIN"/>
    <property type="match status" value="1"/>
</dbReference>
<dbReference type="PANTHER" id="PTHR21301">
    <property type="entry name" value="REVERSE TRANSCRIPTASE"/>
    <property type="match status" value="1"/>
</dbReference>
<dbReference type="Proteomes" id="UP001159428">
    <property type="component" value="Unassembled WGS sequence"/>
</dbReference>
<reference evidence="2 3" key="1">
    <citation type="submission" date="2022-05" db="EMBL/GenBank/DDBJ databases">
        <authorList>
            <consortium name="Genoscope - CEA"/>
            <person name="William W."/>
        </authorList>
    </citation>
    <scope>NUCLEOTIDE SEQUENCE [LARGE SCALE GENOMIC DNA]</scope>
</reference>
<dbReference type="InterPro" id="IPR058912">
    <property type="entry name" value="HTH_animal"/>
</dbReference>
<dbReference type="Pfam" id="PF26215">
    <property type="entry name" value="HTH_animal"/>
    <property type="match status" value="1"/>
</dbReference>
<proteinExistence type="predicted"/>
<dbReference type="Gene3D" id="3.40.1440.10">
    <property type="entry name" value="GIY-YIG endonuclease"/>
    <property type="match status" value="1"/>
</dbReference>
<dbReference type="EMBL" id="CALNXJ010000042">
    <property type="protein sequence ID" value="CAH3146869.1"/>
    <property type="molecule type" value="Genomic_DNA"/>
</dbReference>
<evidence type="ECO:0000259" key="1">
    <source>
        <dbReference type="PROSITE" id="PS50164"/>
    </source>
</evidence>
<dbReference type="InterPro" id="IPR000305">
    <property type="entry name" value="GIY-YIG_endonuc"/>
</dbReference>
<name>A0AAU9XFM6_9CNID</name>
<evidence type="ECO:0000313" key="2">
    <source>
        <dbReference type="EMBL" id="CAH3146869.1"/>
    </source>
</evidence>
<evidence type="ECO:0000313" key="3">
    <source>
        <dbReference type="Proteomes" id="UP001159428"/>
    </source>
</evidence>
<accession>A0AAU9XFM6</accession>
<sequence length="523" mass="60516">MDKTDYYDKMDALVNDKQTYELLKRDPTPALQRKLNNKLLTLKKTEAFDTQRYYRLRCSVPQPPKLYGLPKLHKPGIPMRPIVSFCGSPTYQLSKYLTTILQPLTDKSRRKLQSTESFIDAMKDVQIPDDYKLVQLALQCTETAIQQSTDALPLPTEDIIDLLNLCLASTYFQYNGKRYKQLHGTAMGSPVSVVVAEIVMQNIEERALATCRQTKPLWLRYVDDTFTAVHKDEIDAFHNHLNEQNTDIQFTREIEEDGKLPFLDCLVGRNNNELRKTIYRKPTHTDRLLDESSYNPISHKATTGKTLARRAQLVCNTPDSLSDENKYLDRVFDKNNYNTDFIRRNTHRATDTTETNRDSTSVTTIAAIPYIKGTSEAIARILQPYNIRVAHRPITTLRHLLTNVKDKDEPNNRQGAIYKIECSDCQASYIGETGRNLNTRLNEHKRATRNGDVNNHISEHHRQTNHRIDWDSAKCLTYSTNYFQRLTLESWFTNLEQTPLNRCQQLPAPYKRLINDVNKPTNR</sequence>
<dbReference type="InterPro" id="IPR035901">
    <property type="entry name" value="GIY-YIG_endonuc_sf"/>
</dbReference>
<feature type="non-terminal residue" evidence="2">
    <location>
        <position position="523"/>
    </location>
</feature>
<keyword evidence="3" id="KW-1185">Reference proteome</keyword>
<protein>
    <recommendedName>
        <fullName evidence="1">GIY-YIG domain-containing protein</fullName>
    </recommendedName>
</protein>
<dbReference type="Pfam" id="PF01541">
    <property type="entry name" value="GIY-YIG"/>
    <property type="match status" value="1"/>
</dbReference>
<gene>
    <name evidence="2" type="ORF">PMEA_00023130</name>
</gene>
<feature type="domain" description="GIY-YIG" evidence="1">
    <location>
        <begin position="413"/>
        <end position="502"/>
    </location>
</feature>
<organism evidence="2 3">
    <name type="scientific">Pocillopora meandrina</name>
    <dbReference type="NCBI Taxonomy" id="46732"/>
    <lineage>
        <taxon>Eukaryota</taxon>
        <taxon>Metazoa</taxon>
        <taxon>Cnidaria</taxon>
        <taxon>Anthozoa</taxon>
        <taxon>Hexacorallia</taxon>
        <taxon>Scleractinia</taxon>
        <taxon>Astrocoeniina</taxon>
        <taxon>Pocilloporidae</taxon>
        <taxon>Pocillopora</taxon>
    </lineage>
</organism>
<dbReference type="CDD" id="cd10442">
    <property type="entry name" value="GIY-YIG_PLEs"/>
    <property type="match status" value="1"/>
</dbReference>
<comment type="caution">
    <text evidence="2">The sequence shown here is derived from an EMBL/GenBank/DDBJ whole genome shotgun (WGS) entry which is preliminary data.</text>
</comment>
<dbReference type="PROSITE" id="PS50164">
    <property type="entry name" value="GIY_YIG"/>
    <property type="match status" value="1"/>
</dbReference>
<dbReference type="AlphaFoldDB" id="A0AAU9XFM6"/>